<comment type="similarity">
    <text evidence="1">Belongs to the IMPACT family.</text>
</comment>
<protein>
    <submittedName>
        <fullName evidence="3">Uncharacterized protein family UPF0029</fullName>
    </submittedName>
</protein>
<gene>
    <name evidence="3" type="ORF">Mettu_0559</name>
</gene>
<dbReference type="InterPro" id="IPR035647">
    <property type="entry name" value="EFG_III/V"/>
</dbReference>
<dbReference type="SUPFAM" id="SSF54980">
    <property type="entry name" value="EF-G C-terminal domain-like"/>
    <property type="match status" value="1"/>
</dbReference>
<proteinExistence type="inferred from homology"/>
<evidence type="ECO:0000256" key="1">
    <source>
        <dbReference type="ARBA" id="ARBA00007665"/>
    </source>
</evidence>
<dbReference type="PANTHER" id="PTHR16301">
    <property type="entry name" value="IMPACT-RELATED"/>
    <property type="match status" value="1"/>
</dbReference>
<evidence type="ECO:0000259" key="2">
    <source>
        <dbReference type="Pfam" id="PF01205"/>
    </source>
</evidence>
<dbReference type="SUPFAM" id="SSF54211">
    <property type="entry name" value="Ribosomal protein S5 domain 2-like"/>
    <property type="match status" value="1"/>
</dbReference>
<name>G3IVN9_METTV</name>
<dbReference type="InterPro" id="IPR001498">
    <property type="entry name" value="Impact_N"/>
</dbReference>
<dbReference type="GO" id="GO:0017111">
    <property type="term" value="F:ribonucleoside triphosphate phosphatase activity"/>
    <property type="evidence" value="ECO:0007669"/>
    <property type="project" value="UniProtKB-ARBA"/>
</dbReference>
<dbReference type="GO" id="GO:0006446">
    <property type="term" value="P:regulation of translational initiation"/>
    <property type="evidence" value="ECO:0007669"/>
    <property type="project" value="TreeGrafter"/>
</dbReference>
<evidence type="ECO:0000313" key="4">
    <source>
        <dbReference type="Proteomes" id="UP000004664"/>
    </source>
</evidence>
<accession>G3IVN9</accession>
<dbReference type="InterPro" id="IPR023582">
    <property type="entry name" value="Impact"/>
</dbReference>
<reference evidence="3 4" key="1">
    <citation type="submission" date="2011-06" db="EMBL/GenBank/DDBJ databases">
        <title>Genomic sequence of Methylobacter tundripaludum SV96.</title>
        <authorList>
            <consortium name="US DOE Joint Genome Institute"/>
            <person name="Lucas S."/>
            <person name="Han J."/>
            <person name="Lapidus A."/>
            <person name="Cheng J.-F."/>
            <person name="Goodwin L."/>
            <person name="Pitluck S."/>
            <person name="Held B."/>
            <person name="Detter J.C."/>
            <person name="Han C."/>
            <person name="Tapia R."/>
            <person name="Land M."/>
            <person name="Hauser L."/>
            <person name="Kyrpides N."/>
            <person name="Ivanova N."/>
            <person name="Ovchinnikova G."/>
            <person name="Pagani I."/>
            <person name="Klotz M.G."/>
            <person name="Dispirito A.A."/>
            <person name="Murrell J.C."/>
            <person name="Dunfield P."/>
            <person name="Kalyuzhnaya M.G."/>
            <person name="Svenning M."/>
            <person name="Trotsenko Y.A."/>
            <person name="Stein L.Y."/>
            <person name="Woyke T."/>
        </authorList>
    </citation>
    <scope>NUCLEOTIDE SEQUENCE [LARGE SCALE GENOMIC DNA]</scope>
    <source>
        <strain evidence="4">ATCC BAA-1195 / DSM 17260 / SV96</strain>
    </source>
</reference>
<dbReference type="eggNOG" id="COG1739">
    <property type="taxonomic scope" value="Bacteria"/>
</dbReference>
<dbReference type="AlphaFoldDB" id="G3IVN9"/>
<keyword evidence="4" id="KW-1185">Reference proteome</keyword>
<dbReference type="Proteomes" id="UP000004664">
    <property type="component" value="Unassembled WGS sequence"/>
</dbReference>
<dbReference type="PANTHER" id="PTHR16301:SF20">
    <property type="entry name" value="IMPACT FAMILY MEMBER YIGZ"/>
    <property type="match status" value="1"/>
</dbReference>
<dbReference type="EMBL" id="JH109152">
    <property type="protein sequence ID" value="EGW21776.1"/>
    <property type="molecule type" value="Genomic_DNA"/>
</dbReference>
<dbReference type="STRING" id="697282.Mettu_0559"/>
<sequence length="188" mass="21324">MFYVTESYTFEDIIKKSRFISVIFPCTSDQVVLPQLKTLQAEHPHANHIAFAYRIKTNEGIIYRFHDAGEPTGTAGKPIFQYIEGKNIINALVVVIRYFGGVKLGAGGLTRAYGHMAKQVIDASTLQPYIEMTTLHFTLDYEKFQSFDYALKKVNGQIIEQVFAGQIHLTVTLPVEKQWDLESQFTPV</sequence>
<evidence type="ECO:0000313" key="3">
    <source>
        <dbReference type="EMBL" id="EGW21776.1"/>
    </source>
</evidence>
<dbReference type="InterPro" id="IPR036956">
    <property type="entry name" value="Impact_N_sf"/>
</dbReference>
<feature type="domain" description="Impact N-terminal" evidence="2">
    <location>
        <begin position="15"/>
        <end position="121"/>
    </location>
</feature>
<dbReference type="Pfam" id="PF01205">
    <property type="entry name" value="Impact_N"/>
    <property type="match status" value="1"/>
</dbReference>
<dbReference type="HOGENOM" id="CLU_083552_1_2_6"/>
<organism evidence="3 4">
    <name type="scientific">Methylobacter tundripaludum (strain ATCC BAA-1195 / DSM 17260 / SV96)</name>
    <dbReference type="NCBI Taxonomy" id="697282"/>
    <lineage>
        <taxon>Bacteria</taxon>
        <taxon>Pseudomonadati</taxon>
        <taxon>Pseudomonadota</taxon>
        <taxon>Gammaproteobacteria</taxon>
        <taxon>Methylococcales</taxon>
        <taxon>Methylococcaceae</taxon>
        <taxon>Methylobacter</taxon>
    </lineage>
</organism>
<dbReference type="GO" id="GO:0005737">
    <property type="term" value="C:cytoplasm"/>
    <property type="evidence" value="ECO:0007669"/>
    <property type="project" value="TreeGrafter"/>
</dbReference>
<dbReference type="InterPro" id="IPR020568">
    <property type="entry name" value="Ribosomal_Su5_D2-typ_SF"/>
</dbReference>
<dbReference type="OrthoDB" id="9813771at2"/>
<dbReference type="GO" id="GO:0032561">
    <property type="term" value="F:guanyl ribonucleotide binding"/>
    <property type="evidence" value="ECO:0007669"/>
    <property type="project" value="UniProtKB-ARBA"/>
</dbReference>
<dbReference type="GO" id="GO:0043168">
    <property type="term" value="F:anion binding"/>
    <property type="evidence" value="ECO:0007669"/>
    <property type="project" value="UniProtKB-ARBA"/>
</dbReference>
<dbReference type="Gene3D" id="3.30.70.240">
    <property type="match status" value="1"/>
</dbReference>
<dbReference type="Gene3D" id="3.30.230.30">
    <property type="entry name" value="Impact, N-terminal domain"/>
    <property type="match status" value="1"/>
</dbReference>